<proteinExistence type="predicted"/>
<comment type="caution">
    <text evidence="1">The sequence shown here is derived from an EMBL/GenBank/DDBJ whole genome shotgun (WGS) entry which is preliminary data.</text>
</comment>
<name>A0ABC9P5I5_ENTFL</name>
<sequence>MGVACFARHTVLDLVAQPLLRSKSTYAIAVGLTPTDGTFSWRTVPK</sequence>
<accession>A0ABC9P5I5</accession>
<evidence type="ECO:0000313" key="1">
    <source>
        <dbReference type="EMBL" id="EFU90293.1"/>
    </source>
</evidence>
<reference evidence="1 2" key="1">
    <citation type="submission" date="2010-09" db="EMBL/GenBank/DDBJ databases">
        <authorList>
            <person name="Weinstock G."/>
            <person name="Sodergren E."/>
            <person name="Clifton S."/>
            <person name="Fulton L."/>
            <person name="Fulton B."/>
            <person name="Courtney L."/>
            <person name="Fronick C."/>
            <person name="Harrison M."/>
            <person name="Strong C."/>
            <person name="Farmer C."/>
            <person name="Delahaunty K."/>
            <person name="Markovic C."/>
            <person name="Hall O."/>
            <person name="Minx P."/>
            <person name="Tomlinson C."/>
            <person name="Mitreva M."/>
            <person name="Hou S."/>
            <person name="Chen J."/>
            <person name="Wollam A."/>
            <person name="Pepin K.H."/>
            <person name="Johnson M."/>
            <person name="Bhonagiri V."/>
            <person name="Zhang X."/>
            <person name="Suruliraj S."/>
            <person name="Warren W."/>
            <person name="Chinwalla A."/>
            <person name="Mardis E.R."/>
            <person name="Wilson R.K."/>
        </authorList>
    </citation>
    <scope>NUCLEOTIDE SEQUENCE [LARGE SCALE GENOMIC DNA]</scope>
    <source>
        <strain evidence="1 2">TX0630</strain>
    </source>
</reference>
<dbReference type="Proteomes" id="UP000004933">
    <property type="component" value="Unassembled WGS sequence"/>
</dbReference>
<dbReference type="AlphaFoldDB" id="A0ABC9P5I5"/>
<organism evidence="1 2">
    <name type="scientific">Enterococcus faecalis TX0630</name>
    <dbReference type="NCBI Taxonomy" id="749508"/>
    <lineage>
        <taxon>Bacteria</taxon>
        <taxon>Bacillati</taxon>
        <taxon>Bacillota</taxon>
        <taxon>Bacilli</taxon>
        <taxon>Lactobacillales</taxon>
        <taxon>Enterococcaceae</taxon>
        <taxon>Enterococcus</taxon>
    </lineage>
</organism>
<gene>
    <name evidence="1" type="ORF">HMPREF9511_01722</name>
</gene>
<protein>
    <submittedName>
        <fullName evidence="1">Uncharacterized protein</fullName>
    </submittedName>
</protein>
<evidence type="ECO:0000313" key="2">
    <source>
        <dbReference type="Proteomes" id="UP000004933"/>
    </source>
</evidence>
<dbReference type="EMBL" id="AEBE01000064">
    <property type="protein sequence ID" value="EFU90293.1"/>
    <property type="molecule type" value="Genomic_DNA"/>
</dbReference>